<proteinExistence type="inferred from homology"/>
<dbReference type="PANTHER" id="PTHR10947">
    <property type="entry name" value="PHENYLALANYL-TRNA SYNTHETASE BETA CHAIN AND LEUCINE-RICH REPEAT-CONTAINING PROTEIN 47"/>
    <property type="match status" value="1"/>
</dbReference>
<dbReference type="OrthoDB" id="1698572at2759"/>
<keyword evidence="8 18" id="KW-0436">Ligase</keyword>
<keyword evidence="13" id="KW-0648">Protein biosynthesis</keyword>
<dbReference type="GO" id="GO:0009328">
    <property type="term" value="C:phenylalanine-tRNA ligase complex"/>
    <property type="evidence" value="ECO:0007669"/>
    <property type="project" value="TreeGrafter"/>
</dbReference>
<comment type="subcellular location">
    <subcellularLocation>
        <location evidence="2">Cytoplasm</location>
    </subcellularLocation>
</comment>
<dbReference type="InterPro" id="IPR045864">
    <property type="entry name" value="aa-tRNA-synth_II/BPL/LPL"/>
</dbReference>
<dbReference type="InterPro" id="IPR020825">
    <property type="entry name" value="Phe-tRNA_synthase-like_B3/B4"/>
</dbReference>
<dbReference type="GO" id="GO:0005524">
    <property type="term" value="F:ATP binding"/>
    <property type="evidence" value="ECO:0007669"/>
    <property type="project" value="UniProtKB-KW"/>
</dbReference>
<protein>
    <recommendedName>
        <fullName evidence="6">Phenylalanine--tRNA ligase beta subunit</fullName>
        <ecNumber evidence="5">6.1.1.20</ecNumber>
    </recommendedName>
    <alternativeName>
        <fullName evidence="15">Phenylalanyl-tRNA synthetase beta subunit</fullName>
    </alternativeName>
</protein>
<evidence type="ECO:0000256" key="8">
    <source>
        <dbReference type="ARBA" id="ARBA00022598"/>
    </source>
</evidence>
<evidence type="ECO:0000256" key="7">
    <source>
        <dbReference type="ARBA" id="ARBA00022490"/>
    </source>
</evidence>
<comment type="catalytic activity">
    <reaction evidence="16">
        <text>tRNA(Phe) + L-phenylalanine + ATP = L-phenylalanyl-tRNA(Phe) + AMP + diphosphate + H(+)</text>
        <dbReference type="Rhea" id="RHEA:19413"/>
        <dbReference type="Rhea" id="RHEA-COMP:9668"/>
        <dbReference type="Rhea" id="RHEA-COMP:9699"/>
        <dbReference type="ChEBI" id="CHEBI:15378"/>
        <dbReference type="ChEBI" id="CHEBI:30616"/>
        <dbReference type="ChEBI" id="CHEBI:33019"/>
        <dbReference type="ChEBI" id="CHEBI:58095"/>
        <dbReference type="ChEBI" id="CHEBI:78442"/>
        <dbReference type="ChEBI" id="CHEBI:78531"/>
        <dbReference type="ChEBI" id="CHEBI:456215"/>
        <dbReference type="EC" id="6.1.1.20"/>
    </reaction>
</comment>
<dbReference type="PANTHER" id="PTHR10947:SF0">
    <property type="entry name" value="PHENYLALANINE--TRNA LIGASE BETA SUBUNIT"/>
    <property type="match status" value="1"/>
</dbReference>
<keyword evidence="10" id="KW-0547">Nucleotide-binding</keyword>
<dbReference type="FunFam" id="3.50.40.10:FF:000002">
    <property type="entry name" value="phenylalanine--tRNA ligase beta subunit"/>
    <property type="match status" value="1"/>
</dbReference>
<evidence type="ECO:0000256" key="6">
    <source>
        <dbReference type="ARBA" id="ARBA00017032"/>
    </source>
</evidence>
<dbReference type="SMART" id="SM00873">
    <property type="entry name" value="B3_4"/>
    <property type="match status" value="1"/>
</dbReference>
<name>A0A0V1Q115_9ASCO</name>
<dbReference type="GO" id="GO:0006432">
    <property type="term" value="P:phenylalanyl-tRNA aminoacylation"/>
    <property type="evidence" value="ECO:0007669"/>
    <property type="project" value="InterPro"/>
</dbReference>
<dbReference type="SUPFAM" id="SSF55681">
    <property type="entry name" value="Class II aaRS and biotin synthetases"/>
    <property type="match status" value="1"/>
</dbReference>
<sequence>MPTIPVDKEDLFDLLGRSYTTEEFDELCFEFGIELDEDTTEECKGDERPQFKIEVPANRYDMLCIEGIAQALNEFLGKKLSPDFKLNPSKPEISLTIHKSTEQIRPYAASAILRNVQLDERRYDSFLALQDKLHTNLCRNRTLVAIGTHDLDTLTPPFTYEALPPSEIKFIPLNQEKEMDGNQLMEFYEKDKHVGKYLHIIKDSPVYPVIFDANRTVCSLPPIINSNHSKISAQTRNIFIDVTGTDKTKTEIVINQLVAMFAGYCKVPFEIEPIEIKSEHNKQDRITPNISVRPFEAEIPYINSCVGLDLSGQEISDLLKRMSLQAKPSSKKDLLDIGIPITRPDILHQCDIMEDAAIAYGYNNLAKTKAKGESFVAAPLPVNKVGDILRIASAQAGYLEVLPLTLCSHDENFKFLRTKDDNTTAVKLENPKTVEYQVVRTTLVPGLLKTVKENRKHSLPIKVFEAGDIVLKNPELERGAFNQRNWCAIYAGKTSGFEFVQGLLGKIMQTMRTSWLENPKESTERGYWIEQDDENPTFFPGRGAKVFFRAGDGSKEQHIGAIGVLHPEVMGNFEIPYAASSVEINAEVFL</sequence>
<evidence type="ECO:0000256" key="15">
    <source>
        <dbReference type="ARBA" id="ARBA00033189"/>
    </source>
</evidence>
<dbReference type="InterPro" id="IPR009061">
    <property type="entry name" value="DNA-bd_dom_put_sf"/>
</dbReference>
<dbReference type="InterPro" id="IPR004531">
    <property type="entry name" value="Phe-tRNA-synth_IIc_bsu_arc_euk"/>
</dbReference>
<keyword evidence="19" id="KW-1185">Reference proteome</keyword>
<dbReference type="GO" id="GO:0003723">
    <property type="term" value="F:RNA binding"/>
    <property type="evidence" value="ECO:0007669"/>
    <property type="project" value="InterPro"/>
</dbReference>
<dbReference type="GeneID" id="26839063"/>
<evidence type="ECO:0000256" key="4">
    <source>
        <dbReference type="ARBA" id="ARBA00011209"/>
    </source>
</evidence>
<dbReference type="InterPro" id="IPR040659">
    <property type="entry name" value="PhetRS_B1"/>
</dbReference>
<evidence type="ECO:0000256" key="5">
    <source>
        <dbReference type="ARBA" id="ARBA00012814"/>
    </source>
</evidence>
<gene>
    <name evidence="18" type="ORF">AC631_02054</name>
</gene>
<comment type="cofactor">
    <cofactor evidence="1">
        <name>Mg(2+)</name>
        <dbReference type="ChEBI" id="CHEBI:18420"/>
    </cofactor>
</comment>
<comment type="subunit">
    <text evidence="4">Tetramer of two alpha and two beta subunits.</text>
</comment>
<dbReference type="Gene3D" id="3.30.56.10">
    <property type="match status" value="2"/>
</dbReference>
<evidence type="ECO:0000313" key="18">
    <source>
        <dbReference type="EMBL" id="KSA02146.1"/>
    </source>
</evidence>
<dbReference type="Proteomes" id="UP000054251">
    <property type="component" value="Unassembled WGS sequence"/>
</dbReference>
<dbReference type="SUPFAM" id="SSF56037">
    <property type="entry name" value="PheT/TilS domain"/>
    <property type="match status" value="1"/>
</dbReference>
<dbReference type="PROSITE" id="PS51483">
    <property type="entry name" value="B5"/>
    <property type="match status" value="1"/>
</dbReference>
<evidence type="ECO:0000256" key="9">
    <source>
        <dbReference type="ARBA" id="ARBA00022723"/>
    </source>
</evidence>
<dbReference type="InterPro" id="IPR005147">
    <property type="entry name" value="tRNA_synthase_B5-dom"/>
</dbReference>
<keyword evidence="12" id="KW-0460">Magnesium</keyword>
<dbReference type="SUPFAM" id="SSF46955">
    <property type="entry name" value="Putative DNA-binding domain"/>
    <property type="match status" value="2"/>
</dbReference>
<organism evidence="18 19">
    <name type="scientific">Debaryomyces fabryi</name>
    <dbReference type="NCBI Taxonomy" id="58627"/>
    <lineage>
        <taxon>Eukaryota</taxon>
        <taxon>Fungi</taxon>
        <taxon>Dikarya</taxon>
        <taxon>Ascomycota</taxon>
        <taxon>Saccharomycotina</taxon>
        <taxon>Pichiomycetes</taxon>
        <taxon>Debaryomycetaceae</taxon>
        <taxon>Debaryomyces</taxon>
    </lineage>
</organism>
<keyword evidence="11" id="KW-0067">ATP-binding</keyword>
<dbReference type="Pfam" id="PF17759">
    <property type="entry name" value="tRNA_synthFbeta"/>
    <property type="match status" value="1"/>
</dbReference>
<dbReference type="Gene3D" id="3.30.930.10">
    <property type="entry name" value="Bira Bifunctional Protein, Domain 2"/>
    <property type="match status" value="1"/>
</dbReference>
<dbReference type="GO" id="GO:0004826">
    <property type="term" value="F:phenylalanine-tRNA ligase activity"/>
    <property type="evidence" value="ECO:0007669"/>
    <property type="project" value="UniProtKB-EC"/>
</dbReference>
<accession>A0A0V1Q115</accession>
<dbReference type="AlphaFoldDB" id="A0A0V1Q115"/>
<keyword evidence="14" id="KW-0030">Aminoacyl-tRNA synthetase</keyword>
<dbReference type="EC" id="6.1.1.20" evidence="5"/>
<dbReference type="Pfam" id="PF03483">
    <property type="entry name" value="B3_4"/>
    <property type="match status" value="1"/>
</dbReference>
<dbReference type="RefSeq" id="XP_015468248.1">
    <property type="nucleotide sequence ID" value="XM_015610884.1"/>
</dbReference>
<dbReference type="GO" id="GO:0000287">
    <property type="term" value="F:magnesium ion binding"/>
    <property type="evidence" value="ECO:0007669"/>
    <property type="project" value="InterPro"/>
</dbReference>
<dbReference type="InterPro" id="IPR041616">
    <property type="entry name" value="PheRS_beta_core"/>
</dbReference>
<evidence type="ECO:0000256" key="2">
    <source>
        <dbReference type="ARBA" id="ARBA00004496"/>
    </source>
</evidence>
<dbReference type="EMBL" id="LMYN01000033">
    <property type="protein sequence ID" value="KSA02146.1"/>
    <property type="molecule type" value="Genomic_DNA"/>
</dbReference>
<dbReference type="InterPro" id="IPR005146">
    <property type="entry name" value="B3/B4_tRNA-bd"/>
</dbReference>
<reference evidence="18 19" key="1">
    <citation type="submission" date="2015-11" db="EMBL/GenBank/DDBJ databases">
        <title>The genome of Debaryomyces fabryi.</title>
        <authorList>
            <person name="Tafer H."/>
            <person name="Lopandic K."/>
        </authorList>
    </citation>
    <scope>NUCLEOTIDE SEQUENCE [LARGE SCALE GENOMIC DNA]</scope>
    <source>
        <strain evidence="18 19">CBS 789</strain>
    </source>
</reference>
<comment type="similarity">
    <text evidence="3">Belongs to the phenylalanyl-tRNA synthetase beta subunit family. Type 2 subfamily.</text>
</comment>
<comment type="caution">
    <text evidence="18">The sequence shown here is derived from an EMBL/GenBank/DDBJ whole genome shotgun (WGS) entry which is preliminary data.</text>
</comment>
<feature type="domain" description="B5" evidence="17">
    <location>
        <begin position="290"/>
        <end position="367"/>
    </location>
</feature>
<evidence type="ECO:0000256" key="14">
    <source>
        <dbReference type="ARBA" id="ARBA00023146"/>
    </source>
</evidence>
<dbReference type="FunFam" id="3.30.56.10:FF:000006">
    <property type="entry name" value="Phenylalanyl-tRNA synthetase subunit beta"/>
    <property type="match status" value="1"/>
</dbReference>
<dbReference type="InterPro" id="IPR045060">
    <property type="entry name" value="Phe-tRNA-ligase_IIc_bsu"/>
</dbReference>
<keyword evidence="9" id="KW-0479">Metal-binding</keyword>
<evidence type="ECO:0000259" key="17">
    <source>
        <dbReference type="PROSITE" id="PS51483"/>
    </source>
</evidence>
<evidence type="ECO:0000256" key="10">
    <source>
        <dbReference type="ARBA" id="ARBA00022741"/>
    </source>
</evidence>
<dbReference type="FunFam" id="3.30.56.10:FF:000004">
    <property type="entry name" value="Phenylalanyl-tRNA synthetase, beta subunit"/>
    <property type="match status" value="1"/>
</dbReference>
<evidence type="ECO:0000313" key="19">
    <source>
        <dbReference type="Proteomes" id="UP000054251"/>
    </source>
</evidence>
<evidence type="ECO:0000256" key="3">
    <source>
        <dbReference type="ARBA" id="ARBA00007438"/>
    </source>
</evidence>
<evidence type="ECO:0000256" key="11">
    <source>
        <dbReference type="ARBA" id="ARBA00022840"/>
    </source>
</evidence>
<dbReference type="FunFam" id="3.30.930.10:FF:000052">
    <property type="entry name" value="Phenylalanyl-tRNA synthetase, beta subunit"/>
    <property type="match status" value="1"/>
</dbReference>
<dbReference type="CDD" id="cd00769">
    <property type="entry name" value="PheRS_beta_core"/>
    <property type="match status" value="1"/>
</dbReference>
<dbReference type="Gene3D" id="3.50.40.10">
    <property type="entry name" value="Phenylalanyl-trna Synthetase, Chain B, domain 3"/>
    <property type="match status" value="1"/>
</dbReference>
<dbReference type="SMART" id="SM00874">
    <property type="entry name" value="B5"/>
    <property type="match status" value="1"/>
</dbReference>
<keyword evidence="7" id="KW-0963">Cytoplasm</keyword>
<dbReference type="Pfam" id="PF03484">
    <property type="entry name" value="B5"/>
    <property type="match status" value="1"/>
</dbReference>
<evidence type="ECO:0000256" key="16">
    <source>
        <dbReference type="ARBA" id="ARBA00049255"/>
    </source>
</evidence>
<dbReference type="NCBIfam" id="TIGR00471">
    <property type="entry name" value="pheT_arch"/>
    <property type="match status" value="1"/>
</dbReference>
<evidence type="ECO:0000256" key="12">
    <source>
        <dbReference type="ARBA" id="ARBA00022842"/>
    </source>
</evidence>
<evidence type="ECO:0000256" key="1">
    <source>
        <dbReference type="ARBA" id="ARBA00001946"/>
    </source>
</evidence>
<evidence type="ECO:0000256" key="13">
    <source>
        <dbReference type="ARBA" id="ARBA00022917"/>
    </source>
</evidence>
<dbReference type="Pfam" id="PF18262">
    <property type="entry name" value="PhetRS_B1"/>
    <property type="match status" value="1"/>
</dbReference>